<evidence type="ECO:0000256" key="5">
    <source>
        <dbReference type="ARBA" id="ARBA00023033"/>
    </source>
</evidence>
<evidence type="ECO:0000256" key="3">
    <source>
        <dbReference type="ARBA" id="ARBA00022827"/>
    </source>
</evidence>
<keyword evidence="2" id="KW-0285">Flavoprotein</keyword>
<name>A0A2P7ZKB5_9PEZI</name>
<dbReference type="Pfam" id="PF01494">
    <property type="entry name" value="FAD_binding_3"/>
    <property type="match status" value="1"/>
</dbReference>
<keyword evidence="4" id="KW-0560">Oxidoreductase</keyword>
<dbReference type="InterPro" id="IPR036188">
    <property type="entry name" value="FAD/NAD-bd_sf"/>
</dbReference>
<dbReference type="InterPro" id="IPR050493">
    <property type="entry name" value="FAD-dep_Monooxygenase_BioMet"/>
</dbReference>
<dbReference type="SUPFAM" id="SSF54373">
    <property type="entry name" value="FAD-linked reductases, C-terminal domain"/>
    <property type="match status" value="1"/>
</dbReference>
<keyword evidence="8" id="KW-1185">Reference proteome</keyword>
<reference evidence="7 8" key="1">
    <citation type="submission" date="2017-05" db="EMBL/GenBank/DDBJ databases">
        <title>Draft genome sequence of Elsinoe australis.</title>
        <authorList>
            <person name="Cheng Q."/>
        </authorList>
    </citation>
    <scope>NUCLEOTIDE SEQUENCE [LARGE SCALE GENOMIC DNA]</scope>
    <source>
        <strain evidence="7 8">NL1</strain>
    </source>
</reference>
<keyword evidence="5 7" id="KW-0503">Monooxygenase</keyword>
<dbReference type="STRING" id="40998.A0A2P7ZKB5"/>
<evidence type="ECO:0000259" key="6">
    <source>
        <dbReference type="Pfam" id="PF01494"/>
    </source>
</evidence>
<dbReference type="PANTHER" id="PTHR13789:SF147">
    <property type="entry name" value="PUTATIVE (AFU_ORTHOLOGUE AFUA_2G01950)-RELATED"/>
    <property type="match status" value="1"/>
</dbReference>
<dbReference type="EMBL" id="NHZQ01000174">
    <property type="protein sequence ID" value="PSK48656.1"/>
    <property type="molecule type" value="Genomic_DNA"/>
</dbReference>
<evidence type="ECO:0000256" key="2">
    <source>
        <dbReference type="ARBA" id="ARBA00022630"/>
    </source>
</evidence>
<gene>
    <name evidence="7" type="ORF">B9Z65_67</name>
</gene>
<accession>A0A2P7ZKB5</accession>
<dbReference type="InterPro" id="IPR002938">
    <property type="entry name" value="FAD-bd"/>
</dbReference>
<dbReference type="PRINTS" id="PR00420">
    <property type="entry name" value="RNGMNOXGNASE"/>
</dbReference>
<evidence type="ECO:0000256" key="1">
    <source>
        <dbReference type="ARBA" id="ARBA00007992"/>
    </source>
</evidence>
<dbReference type="GO" id="GO:0004497">
    <property type="term" value="F:monooxygenase activity"/>
    <property type="evidence" value="ECO:0007669"/>
    <property type="project" value="UniProtKB-KW"/>
</dbReference>
<keyword evidence="3" id="KW-0274">FAD</keyword>
<evidence type="ECO:0000256" key="4">
    <source>
        <dbReference type="ARBA" id="ARBA00023002"/>
    </source>
</evidence>
<dbReference type="GO" id="GO:0071949">
    <property type="term" value="F:FAD binding"/>
    <property type="evidence" value="ECO:0007669"/>
    <property type="project" value="InterPro"/>
</dbReference>
<dbReference type="Proteomes" id="UP000243723">
    <property type="component" value="Unassembled WGS sequence"/>
</dbReference>
<comment type="caution">
    <text evidence="7">The sequence shown here is derived from an EMBL/GenBank/DDBJ whole genome shotgun (WGS) entry which is preliminary data.</text>
</comment>
<dbReference type="PANTHER" id="PTHR13789">
    <property type="entry name" value="MONOOXYGENASE"/>
    <property type="match status" value="1"/>
</dbReference>
<dbReference type="Gene3D" id="3.50.50.60">
    <property type="entry name" value="FAD/NAD(P)-binding domain"/>
    <property type="match status" value="1"/>
</dbReference>
<dbReference type="SUPFAM" id="SSF51905">
    <property type="entry name" value="FAD/NAD(P)-binding domain"/>
    <property type="match status" value="1"/>
</dbReference>
<protein>
    <submittedName>
        <fullName evidence="7">Kynurenine 3-monooxygenase</fullName>
    </submittedName>
</protein>
<proteinExistence type="inferred from homology"/>
<feature type="domain" description="FAD-binding" evidence="6">
    <location>
        <begin position="9"/>
        <end position="354"/>
    </location>
</feature>
<sequence>MPAKCSLNITVIGAGMGGLGTAIALTEAGHKVTILEQAPDFVEIGAGVQVPPNSSRELIRWGLKEQMEKIASRPSRINYRTWDTGVPQGFTDMAQMPKKYGAPYWQVFRPDYHTVLYEAALAKGVEVRKGQTVSKYNPSVPSVELESGEVVHSDLIVAADGVKSVARQAMGKKTEPHETGDTCFRVVIPREKLLADPELAELSRDPNFEQFLGPDHHIIGYNMQREKTFNLLMVIPDDKKMKGYRAPTNASEVRDAYKGWSPMVQKLLSFLPDEVEKWRLIDLPPISDWVHPDGKMVLLGDAVHATLPYLAQGAAMAIEDSVVLGSTLSHLQSKDELPRLLNLFYRIRVGRAQTIQRGSATNRFFIHMRQPEQLAMREEVFRTGDYPASPNLMGNTLFQQWLYGYDATEDAKSWWKRERQTSNL</sequence>
<dbReference type="AlphaFoldDB" id="A0A2P7ZKB5"/>
<comment type="similarity">
    <text evidence="1">Belongs to the paxM FAD-dependent monooxygenase family.</text>
</comment>
<evidence type="ECO:0000313" key="7">
    <source>
        <dbReference type="EMBL" id="PSK48656.1"/>
    </source>
</evidence>
<organism evidence="7 8">
    <name type="scientific">Elsinoe australis</name>
    <dbReference type="NCBI Taxonomy" id="40998"/>
    <lineage>
        <taxon>Eukaryota</taxon>
        <taxon>Fungi</taxon>
        <taxon>Dikarya</taxon>
        <taxon>Ascomycota</taxon>
        <taxon>Pezizomycotina</taxon>
        <taxon>Dothideomycetes</taxon>
        <taxon>Dothideomycetidae</taxon>
        <taxon>Myriangiales</taxon>
        <taxon>Elsinoaceae</taxon>
        <taxon>Elsinoe</taxon>
    </lineage>
</organism>
<dbReference type="OrthoDB" id="16820at2759"/>
<evidence type="ECO:0000313" key="8">
    <source>
        <dbReference type="Proteomes" id="UP000243723"/>
    </source>
</evidence>